<name>A0A9W4U914_9PLEO</name>
<organism evidence="4 5">
    <name type="scientific">Periconia digitata</name>
    <dbReference type="NCBI Taxonomy" id="1303443"/>
    <lineage>
        <taxon>Eukaryota</taxon>
        <taxon>Fungi</taxon>
        <taxon>Dikarya</taxon>
        <taxon>Ascomycota</taxon>
        <taxon>Pezizomycotina</taxon>
        <taxon>Dothideomycetes</taxon>
        <taxon>Pleosporomycetidae</taxon>
        <taxon>Pleosporales</taxon>
        <taxon>Massarineae</taxon>
        <taxon>Periconiaceae</taxon>
        <taxon>Periconia</taxon>
    </lineage>
</organism>
<keyword evidence="2" id="KW-0812">Transmembrane</keyword>
<dbReference type="InterPro" id="IPR049326">
    <property type="entry name" value="Rhodopsin_dom_fungi"/>
</dbReference>
<feature type="region of interest" description="Disordered" evidence="1">
    <location>
        <begin position="593"/>
        <end position="684"/>
    </location>
</feature>
<keyword evidence="5" id="KW-1185">Reference proteome</keyword>
<feature type="region of interest" description="Disordered" evidence="1">
    <location>
        <begin position="470"/>
        <end position="555"/>
    </location>
</feature>
<feature type="transmembrane region" description="Helical" evidence="2">
    <location>
        <begin position="177"/>
        <end position="202"/>
    </location>
</feature>
<keyword evidence="2" id="KW-0472">Membrane</keyword>
<feature type="compositionally biased region" description="Pro residues" evidence="1">
    <location>
        <begin position="424"/>
        <end position="435"/>
    </location>
</feature>
<dbReference type="EMBL" id="CAOQHR010000003">
    <property type="protein sequence ID" value="CAI6331694.1"/>
    <property type="molecule type" value="Genomic_DNA"/>
</dbReference>
<keyword evidence="2" id="KW-1133">Transmembrane helix</keyword>
<reference evidence="4" key="1">
    <citation type="submission" date="2023-01" db="EMBL/GenBank/DDBJ databases">
        <authorList>
            <person name="Van Ghelder C."/>
            <person name="Rancurel C."/>
        </authorList>
    </citation>
    <scope>NUCLEOTIDE SEQUENCE</scope>
    <source>
        <strain evidence="4">CNCM I-4278</strain>
    </source>
</reference>
<accession>A0A9W4U914</accession>
<dbReference type="PANTHER" id="PTHR38794">
    <property type="entry name" value="INTEGRAL MEMBRANE PROTEIN"/>
    <property type="match status" value="1"/>
</dbReference>
<dbReference type="Pfam" id="PF20684">
    <property type="entry name" value="Fung_rhodopsin"/>
    <property type="match status" value="1"/>
</dbReference>
<feature type="compositionally biased region" description="Low complexity" evidence="1">
    <location>
        <begin position="515"/>
        <end position="530"/>
    </location>
</feature>
<gene>
    <name evidence="4" type="ORF">PDIGIT_LOCUS4722</name>
</gene>
<feature type="domain" description="Rhodopsin" evidence="3">
    <location>
        <begin position="42"/>
        <end position="275"/>
    </location>
</feature>
<feature type="transmembrane region" description="Helical" evidence="2">
    <location>
        <begin position="136"/>
        <end position="157"/>
    </location>
</feature>
<feature type="compositionally biased region" description="Pro residues" evidence="1">
    <location>
        <begin position="338"/>
        <end position="349"/>
    </location>
</feature>
<evidence type="ECO:0000256" key="2">
    <source>
        <dbReference type="SAM" id="Phobius"/>
    </source>
</evidence>
<evidence type="ECO:0000259" key="3">
    <source>
        <dbReference type="Pfam" id="PF20684"/>
    </source>
</evidence>
<sequence>MRIPSSAITKRATNFTTGNRSDAITVATWVSLVVLVVFFLSREVIKFTVVRKFAIDDLFILAATIFAAGLTVTALRLASDGLGVDSGSLTVRRAYVLMKAYYASNFLYIASLGFAKLSLVVFFYKIHQVQRTQRRVVLGFGIFILAWTVASLVAIAFQCGLPQPWEMFSLHCYDLGSFWVVFCIIDMTTDVSLVMLSVNLVYYLKVKSSRKVAVVACFAPRILVIGASLTRLVYLYPITPHTNPSFNLWLPVICTQVQVSLSIVTACIPYMRPFFYSSDAQVPGDVGSRRHMMAADASYTHFSSNDYARGHKRGQGLSHDSTPNSWECGRTPDVSPRIPSPAPLSPLLPPRVTTPASTVASNSRSPSERGLRLQIPTTNNATLHRTTFISPQTASSHALSPDCMSPVQPFLPNTTHFTSIPLTPRTPTPPLPCHTPPNGAAFSGDESNPEPPVRNSLKRFSLFPPHQAQRYSLVPQSQAQPPTSAPNDVSQNPRSNSRSPAGATSMSRITPHVGASETHTTSPATPAPHTNPLVPAPILIPTTMRKSPPRANNPTVSFATIVHEDPLRSKFPPATALTTSAPVPAPIITAPLAPVLESPPRTSHQALSTPPRPMSSAQRRRMRSDSSPTVHTPPPSRPPTGPLPQPPTSSPSRPRARSSPYRYPSTQPSPPVVSPTSPTRQRNRRILTPGNSMRDFNMSPISPVSPPTPMQFWREDAFGNGAGRTTVPSVLWEEQDLQTRENPRMMVSPMKSPRIVLQRFER</sequence>
<dbReference type="AlphaFoldDB" id="A0A9W4U914"/>
<feature type="compositionally biased region" description="Low complexity" evidence="1">
    <location>
        <begin position="475"/>
        <end position="486"/>
    </location>
</feature>
<feature type="transmembrane region" description="Helical" evidence="2">
    <location>
        <begin position="214"/>
        <end position="236"/>
    </location>
</feature>
<evidence type="ECO:0000313" key="4">
    <source>
        <dbReference type="EMBL" id="CAI6331694.1"/>
    </source>
</evidence>
<feature type="transmembrane region" description="Helical" evidence="2">
    <location>
        <begin position="23"/>
        <end position="41"/>
    </location>
</feature>
<feature type="region of interest" description="Disordered" evidence="1">
    <location>
        <begin position="310"/>
        <end position="384"/>
    </location>
</feature>
<feature type="compositionally biased region" description="Polar residues" evidence="1">
    <location>
        <begin position="375"/>
        <end position="384"/>
    </location>
</feature>
<proteinExistence type="predicted"/>
<dbReference type="OrthoDB" id="3918601at2759"/>
<evidence type="ECO:0000313" key="5">
    <source>
        <dbReference type="Proteomes" id="UP001152607"/>
    </source>
</evidence>
<evidence type="ECO:0000256" key="1">
    <source>
        <dbReference type="SAM" id="MobiDB-lite"/>
    </source>
</evidence>
<feature type="compositionally biased region" description="Low complexity" evidence="1">
    <location>
        <begin position="650"/>
        <end position="666"/>
    </location>
</feature>
<feature type="compositionally biased region" description="Polar residues" evidence="1">
    <location>
        <begin position="487"/>
        <end position="508"/>
    </location>
</feature>
<feature type="compositionally biased region" description="Pro residues" evidence="1">
    <location>
        <begin position="631"/>
        <end position="649"/>
    </location>
</feature>
<protein>
    <recommendedName>
        <fullName evidence="3">Rhodopsin domain-containing protein</fullName>
    </recommendedName>
</protein>
<feature type="compositionally biased region" description="Polar residues" evidence="1">
    <location>
        <begin position="354"/>
        <end position="365"/>
    </location>
</feature>
<dbReference type="PANTHER" id="PTHR38794:SF1">
    <property type="entry name" value="INTEGRAL MEMBRANE PROTEIN"/>
    <property type="match status" value="1"/>
</dbReference>
<feature type="region of interest" description="Disordered" evidence="1">
    <location>
        <begin position="415"/>
        <end position="458"/>
    </location>
</feature>
<comment type="caution">
    <text evidence="4">The sequence shown here is derived from an EMBL/GenBank/DDBJ whole genome shotgun (WGS) entry which is preliminary data.</text>
</comment>
<feature type="transmembrane region" description="Helical" evidence="2">
    <location>
        <begin position="53"/>
        <end position="75"/>
    </location>
</feature>
<dbReference type="Proteomes" id="UP001152607">
    <property type="component" value="Unassembled WGS sequence"/>
</dbReference>
<feature type="transmembrane region" description="Helical" evidence="2">
    <location>
        <begin position="106"/>
        <end position="124"/>
    </location>
</feature>